<dbReference type="EMBL" id="JAYMGO010000005">
    <property type="protein sequence ID" value="KAL1275191.1"/>
    <property type="molecule type" value="Genomic_DNA"/>
</dbReference>
<evidence type="ECO:0000256" key="2">
    <source>
        <dbReference type="SAM" id="Phobius"/>
    </source>
</evidence>
<keyword evidence="2" id="KW-0812">Transmembrane</keyword>
<reference evidence="3 4" key="1">
    <citation type="submission" date="2023-09" db="EMBL/GenBank/DDBJ databases">
        <authorList>
            <person name="Wang M."/>
        </authorList>
    </citation>
    <scope>NUCLEOTIDE SEQUENCE [LARGE SCALE GENOMIC DNA]</scope>
    <source>
        <strain evidence="3">GT-2023</strain>
        <tissue evidence="3">Liver</tissue>
    </source>
</reference>
<feature type="compositionally biased region" description="Basic and acidic residues" evidence="1">
    <location>
        <begin position="1"/>
        <end position="11"/>
    </location>
</feature>
<gene>
    <name evidence="3" type="ORF">QQF64_028005</name>
</gene>
<dbReference type="Proteomes" id="UP001558613">
    <property type="component" value="Unassembled WGS sequence"/>
</dbReference>
<accession>A0ABR3NEE6</accession>
<feature type="compositionally biased region" description="Basic and acidic residues" evidence="1">
    <location>
        <begin position="52"/>
        <end position="62"/>
    </location>
</feature>
<evidence type="ECO:0008006" key="5">
    <source>
        <dbReference type="Google" id="ProtNLM"/>
    </source>
</evidence>
<feature type="region of interest" description="Disordered" evidence="1">
    <location>
        <begin position="51"/>
        <end position="73"/>
    </location>
</feature>
<keyword evidence="4" id="KW-1185">Reference proteome</keyword>
<keyword evidence="2" id="KW-1133">Transmembrane helix</keyword>
<comment type="caution">
    <text evidence="3">The sequence shown here is derived from an EMBL/GenBank/DDBJ whole genome shotgun (WGS) entry which is preliminary data.</text>
</comment>
<feature type="transmembrane region" description="Helical" evidence="2">
    <location>
        <begin position="126"/>
        <end position="153"/>
    </location>
</feature>
<protein>
    <recommendedName>
        <fullName evidence="5">Transmembrane protein</fullName>
    </recommendedName>
</protein>
<evidence type="ECO:0000313" key="3">
    <source>
        <dbReference type="EMBL" id="KAL1275191.1"/>
    </source>
</evidence>
<evidence type="ECO:0000256" key="1">
    <source>
        <dbReference type="SAM" id="MobiDB-lite"/>
    </source>
</evidence>
<organism evidence="3 4">
    <name type="scientific">Cirrhinus molitorella</name>
    <name type="common">mud carp</name>
    <dbReference type="NCBI Taxonomy" id="172907"/>
    <lineage>
        <taxon>Eukaryota</taxon>
        <taxon>Metazoa</taxon>
        <taxon>Chordata</taxon>
        <taxon>Craniata</taxon>
        <taxon>Vertebrata</taxon>
        <taxon>Euteleostomi</taxon>
        <taxon>Actinopterygii</taxon>
        <taxon>Neopterygii</taxon>
        <taxon>Teleostei</taxon>
        <taxon>Ostariophysi</taxon>
        <taxon>Cypriniformes</taxon>
        <taxon>Cyprinidae</taxon>
        <taxon>Labeoninae</taxon>
        <taxon>Labeonini</taxon>
        <taxon>Cirrhinus</taxon>
    </lineage>
</organism>
<name>A0ABR3NEE6_9TELE</name>
<evidence type="ECO:0000313" key="4">
    <source>
        <dbReference type="Proteomes" id="UP001558613"/>
    </source>
</evidence>
<keyword evidence="2" id="KW-0472">Membrane</keyword>
<feature type="compositionally biased region" description="Low complexity" evidence="1">
    <location>
        <begin position="13"/>
        <end position="28"/>
    </location>
</feature>
<sequence>MPSLRLRERRALSRSYSSPPSFQSASNPRHVVREKKRYTFFSASSKWQRQKVTSERKRESRAHCPVLEKATGKRSQRRIAPFSFLRHKLGRINQTTAKNIFAKPGDQTQCPLQTGSCARRVKRMQLIAFCLCVCPSICLSACVCLSACLHIYLLVYMAA</sequence>
<feature type="region of interest" description="Disordered" evidence="1">
    <location>
        <begin position="1"/>
        <end position="30"/>
    </location>
</feature>
<proteinExistence type="predicted"/>